<dbReference type="InterPro" id="IPR014001">
    <property type="entry name" value="Helicase_ATP-bd"/>
</dbReference>
<dbReference type="GO" id="GO:0003677">
    <property type="term" value="F:DNA binding"/>
    <property type="evidence" value="ECO:0007669"/>
    <property type="project" value="TreeGrafter"/>
</dbReference>
<proteinExistence type="predicted"/>
<keyword evidence="6" id="KW-0378">Hydrolase</keyword>
<evidence type="ECO:0000256" key="1">
    <source>
        <dbReference type="ARBA" id="ARBA00022741"/>
    </source>
</evidence>
<evidence type="ECO:0000313" key="6">
    <source>
        <dbReference type="EMBL" id="QTX31822.1"/>
    </source>
</evidence>
<evidence type="ECO:0000256" key="3">
    <source>
        <dbReference type="SAM" id="MobiDB-lite"/>
    </source>
</evidence>
<reference evidence="7" key="1">
    <citation type="submission" date="2021-04" db="EMBL/GenBank/DDBJ databases">
        <title>A novel Synergistetes isolate from a pyrite-forming mixed culture.</title>
        <authorList>
            <person name="Bunk B."/>
            <person name="Sproer C."/>
            <person name="Spring S."/>
            <person name="Pester M."/>
        </authorList>
    </citation>
    <scope>NUCLEOTIDE SEQUENCE [LARGE SCALE GENOMIC DNA]</scope>
    <source>
        <strain evidence="7">J.5.4.2-T.3.5.2</strain>
    </source>
</reference>
<dbReference type="GO" id="GO:0004386">
    <property type="term" value="F:helicase activity"/>
    <property type="evidence" value="ECO:0007669"/>
    <property type="project" value="UniProtKB-KW"/>
</dbReference>
<feature type="domain" description="Helicase ATP-binding" evidence="4">
    <location>
        <begin position="94"/>
        <end position="264"/>
    </location>
</feature>
<evidence type="ECO:0000256" key="2">
    <source>
        <dbReference type="ARBA" id="ARBA00022840"/>
    </source>
</evidence>
<evidence type="ECO:0000259" key="5">
    <source>
        <dbReference type="PROSITE" id="PS51194"/>
    </source>
</evidence>
<dbReference type="PROSITE" id="PS51194">
    <property type="entry name" value="HELICASE_CTER"/>
    <property type="match status" value="1"/>
</dbReference>
<dbReference type="SMART" id="SM00487">
    <property type="entry name" value="DEXDc"/>
    <property type="match status" value="1"/>
</dbReference>
<dbReference type="PROSITE" id="PS51192">
    <property type="entry name" value="HELICASE_ATP_BIND_1"/>
    <property type="match status" value="1"/>
</dbReference>
<evidence type="ECO:0000259" key="4">
    <source>
        <dbReference type="PROSITE" id="PS51192"/>
    </source>
</evidence>
<dbReference type="Gene3D" id="3.40.50.300">
    <property type="entry name" value="P-loop containing nucleotide triphosphate hydrolases"/>
    <property type="match status" value="2"/>
</dbReference>
<feature type="region of interest" description="Disordered" evidence="3">
    <location>
        <begin position="944"/>
        <end position="966"/>
    </location>
</feature>
<keyword evidence="6" id="KW-0347">Helicase</keyword>
<dbReference type="EMBL" id="CP072943">
    <property type="protein sequence ID" value="QTX31822.1"/>
    <property type="molecule type" value="Genomic_DNA"/>
</dbReference>
<sequence>MNGAIDIFRFHRQIMERYESFASSFLDIDDPQIEAALTNTGRLQAMCPEPLIQFNPSYEPGTTVEQLVAKGILHQGMASIFTNLSLHRHQEQALRLGSAGESFIVTSGTGSGKSLTFLGTVFDNVLKNPRRGIVGLVVYPMNALINSQSGEIRKYAEIYEKNTGETFPVTYGQFTGQEDEEKRERMRTDPPHILLTNYMMLELILTRHGDERIKNAIFSNLRYLVFDELHTFRGRQGADVALLIRRIKAECAGPIVCIGTSATMAGGAHATDRKWKVAQVASTFFGTRFSPEQVIEESLRAISFDDAAPHREDLLKEIKDPRRNPEEGDAALSASPLFRWLERSVALRPDGGSFQRGEPRPLSDIVTSLSADTGAAPEVCENAIKALFESIATVNLRIATANETSALRKSFILPFKLHQFIAQSAPVSVSLHRGEERIVVFDGSPTKRVGGVHVPLFPVVFNRTSGKPFLCVKKNDSSGRLEPRDFNEESLPEGERGNAEYGYLLPDEKAWNPDEDLFNVPSDYVKTVGGYPVVRKEYRHKFPSPLSYDVSGNFTEGGDGEGRFTGWFVPVGFIYDPTSGDFYHHKTSEYTKLSRFGLEGRATTTTVLSLAILGAMSRLGFKDKDSKILSFADNRQDCSLQSGHFNDFVATVRLRSALVLALREKKEIPFSDIEDEVFERLALDMGEYARTSESGEIFCSRRKEIQDIFKTLLKYMLLNDLRNAWRVNLPGLEACGLMRISYKGWEERVADERWNSVRAICDEAGQNFEEIVYSILDFFRKSGAVHHNAYFENNAVRKNIEKFKSTLNDDWVPENNDIRDPSWLTLDRKRLDLRKGSGYAQSVGARSRLGIHIRRALGKEKMNAETYRGFIVEVLGIMEDAGWITSMQVDEEGRAYRLNADQIVWTIGDGTVPFDPVYRPNSRRKERKPNVFFTELYEKASFSGRIKSREHTGQTDKESRKQREEDFREGKLAALFCSPTMELGIDIADLNVVHMRNVPPNTANYAQRSGRAGRSGQPALVFTSCSRQSAHDTHFFNRRDQMVAGTVAAPRLDLSNEELLRSHFHALYLSTLGLTGLDSRLDDLLDCMHPELPLKPEVRGDLSDAERRGVRVLEKWCSVVADLSIGGNETTRPETAERWLAGIRDAFDASLNRWRNLYRQYLDQVRAARRVMDNPAFKTTSPEYKEAQRNDMLARRLRALLLNDVSSGSVSEFYSYRYLASEGFLPGYNFTRLPIRLFLDVGKGTDAISRDRVLAIREMGPENLVYHNGSKYKVTRAQIRETADESQEATVCLDSGYILFDREQALNTDPWSGAELDGRTLKIAGLLPLPDALAERTQHITCDEEERQRIGYQIDTYFRFKGDYSRLSEIRLMAGEDVLLRLRYVPSAELIYVNSKWRITREDGFVLNRISGHWKSHGFRERVLNGQEKISKVKAEDLKVIKLYTSDTADALYIEPLKILNLDYAGRVTLQYALKTAVERVFQVESAELGITPIGNPETPNLLMFEASEGSLGVMAAFVRESSAWRRVVDEAWKICRFDEEDYKEKASYDDLLSYYNQPDHAVIDRHLVKNALERLRDAREEVGSSEGGTYEEQYRRLLETYDVTSSTERRFLDYLHERGLRLPDDAQRRIEGLYCQPDFYYERKSGGNALPLHVFCDGTPHDAEGVRDRDASQREAIIDKGQDYIVYCYRDSLDDIVASRPDVFRKVR</sequence>
<dbReference type="InterPro" id="IPR001650">
    <property type="entry name" value="Helicase_C-like"/>
</dbReference>
<evidence type="ECO:0000313" key="7">
    <source>
        <dbReference type="Proteomes" id="UP000671879"/>
    </source>
</evidence>
<feature type="domain" description="Helicase C-terminal" evidence="5">
    <location>
        <begin position="899"/>
        <end position="1060"/>
    </location>
</feature>
<dbReference type="PANTHER" id="PTHR47962">
    <property type="entry name" value="ATP-DEPENDENT HELICASE LHR-RELATED-RELATED"/>
    <property type="match status" value="1"/>
</dbReference>
<name>A0A9Q7ALD7_9BACT</name>
<dbReference type="Pfam" id="PF00270">
    <property type="entry name" value="DEAD"/>
    <property type="match status" value="1"/>
</dbReference>
<keyword evidence="1" id="KW-0547">Nucleotide-binding</keyword>
<dbReference type="InterPro" id="IPR011545">
    <property type="entry name" value="DEAD/DEAH_box_helicase_dom"/>
</dbReference>
<protein>
    <submittedName>
        <fullName evidence="6">DEAD/DEAH box helicase</fullName>
    </submittedName>
</protein>
<dbReference type="InterPro" id="IPR027417">
    <property type="entry name" value="P-loop_NTPase"/>
</dbReference>
<feature type="region of interest" description="Disordered" evidence="3">
    <location>
        <begin position="477"/>
        <end position="497"/>
    </location>
</feature>
<gene>
    <name evidence="6" type="ORF">KAR29_10845</name>
</gene>
<keyword evidence="7" id="KW-1185">Reference proteome</keyword>
<organism evidence="6 7">
    <name type="scientific">Aminithiophilus ramosus</name>
    <dbReference type="NCBI Taxonomy" id="3029084"/>
    <lineage>
        <taxon>Bacteria</taxon>
        <taxon>Thermotogati</taxon>
        <taxon>Synergistota</taxon>
        <taxon>Synergistia</taxon>
        <taxon>Synergistales</taxon>
        <taxon>Aminithiophilaceae</taxon>
        <taxon>Aminithiophilus</taxon>
    </lineage>
</organism>
<dbReference type="SUPFAM" id="SSF52540">
    <property type="entry name" value="P-loop containing nucleoside triphosphate hydrolases"/>
    <property type="match status" value="1"/>
</dbReference>
<dbReference type="GO" id="GO:0005524">
    <property type="term" value="F:ATP binding"/>
    <property type="evidence" value="ECO:0007669"/>
    <property type="project" value="UniProtKB-KW"/>
</dbReference>
<dbReference type="Pfam" id="PF00271">
    <property type="entry name" value="Helicase_C"/>
    <property type="match status" value="1"/>
</dbReference>
<dbReference type="InterPro" id="IPR052511">
    <property type="entry name" value="ATP-dep_Helicase"/>
</dbReference>
<dbReference type="RefSeq" id="WP_274373010.1">
    <property type="nucleotide sequence ID" value="NZ_CP072943.1"/>
</dbReference>
<dbReference type="KEGG" id="aram:KAR29_10845"/>
<feature type="compositionally biased region" description="Basic and acidic residues" evidence="3">
    <location>
        <begin position="947"/>
        <end position="966"/>
    </location>
</feature>
<keyword evidence="2" id="KW-0067">ATP-binding</keyword>
<accession>A0A9Q7ALD7</accession>
<dbReference type="PANTHER" id="PTHR47962:SF5">
    <property type="entry name" value="ATP-DEPENDENT HELICASE LHR-RELATED"/>
    <property type="match status" value="1"/>
</dbReference>
<dbReference type="GO" id="GO:0016887">
    <property type="term" value="F:ATP hydrolysis activity"/>
    <property type="evidence" value="ECO:0007669"/>
    <property type="project" value="TreeGrafter"/>
</dbReference>
<dbReference type="Proteomes" id="UP000671879">
    <property type="component" value="Chromosome"/>
</dbReference>
<dbReference type="SMART" id="SM00490">
    <property type="entry name" value="HELICc"/>
    <property type="match status" value="1"/>
</dbReference>